<feature type="domain" description="ACT" evidence="3">
    <location>
        <begin position="128"/>
        <end position="209"/>
    </location>
</feature>
<evidence type="ECO:0000256" key="1">
    <source>
        <dbReference type="ARBA" id="ARBA00022737"/>
    </source>
</evidence>
<dbReference type="InterPro" id="IPR045865">
    <property type="entry name" value="ACT-like_dom_sf"/>
</dbReference>
<dbReference type="CDD" id="cd04895">
    <property type="entry name" value="ACT_ACR_1"/>
    <property type="match status" value="1"/>
</dbReference>
<evidence type="ECO:0000259" key="3">
    <source>
        <dbReference type="PROSITE" id="PS51671"/>
    </source>
</evidence>
<reference evidence="5" key="1">
    <citation type="journal article" date="2020" name="Nat. Commun.">
        <title>Genome assembly of wild tea tree DASZ reveals pedigree and selection history of tea varieties.</title>
        <authorList>
            <person name="Zhang W."/>
            <person name="Zhang Y."/>
            <person name="Qiu H."/>
            <person name="Guo Y."/>
            <person name="Wan H."/>
            <person name="Zhang X."/>
            <person name="Scossa F."/>
            <person name="Alseekh S."/>
            <person name="Zhang Q."/>
            <person name="Wang P."/>
            <person name="Xu L."/>
            <person name="Schmidt M.H."/>
            <person name="Jia X."/>
            <person name="Li D."/>
            <person name="Zhu A."/>
            <person name="Guo F."/>
            <person name="Chen W."/>
            <person name="Ni D."/>
            <person name="Usadel B."/>
            <person name="Fernie A.R."/>
            <person name="Wen W."/>
        </authorList>
    </citation>
    <scope>NUCLEOTIDE SEQUENCE [LARGE SCALE GENOMIC DNA]</scope>
    <source>
        <strain evidence="5">cv. G240</strain>
    </source>
</reference>
<comment type="caution">
    <text evidence="4">The sequence shown here is derived from an EMBL/GenBank/DDBJ whole genome shotgun (WGS) entry which is preliminary data.</text>
</comment>
<evidence type="ECO:0000313" key="5">
    <source>
        <dbReference type="Proteomes" id="UP000593564"/>
    </source>
</evidence>
<dbReference type="CDD" id="cd04897">
    <property type="entry name" value="ACT_ACR_3"/>
    <property type="match status" value="1"/>
</dbReference>
<dbReference type="InterPro" id="IPR002912">
    <property type="entry name" value="ACT_dom"/>
</dbReference>
<dbReference type="SUPFAM" id="SSF55021">
    <property type="entry name" value="ACT-like"/>
    <property type="match status" value="3"/>
</dbReference>
<accession>A0A7J7GXL4</accession>
<dbReference type="Proteomes" id="UP000593564">
    <property type="component" value="Unassembled WGS sequence"/>
</dbReference>
<proteinExistence type="predicted"/>
<feature type="domain" description="ACT" evidence="3">
    <location>
        <begin position="39"/>
        <end position="119"/>
    </location>
</feature>
<organism evidence="4 5">
    <name type="scientific">Camellia sinensis</name>
    <name type="common">Tea plant</name>
    <name type="synonym">Thea sinensis</name>
    <dbReference type="NCBI Taxonomy" id="4442"/>
    <lineage>
        <taxon>Eukaryota</taxon>
        <taxon>Viridiplantae</taxon>
        <taxon>Streptophyta</taxon>
        <taxon>Embryophyta</taxon>
        <taxon>Tracheophyta</taxon>
        <taxon>Spermatophyta</taxon>
        <taxon>Magnoliopsida</taxon>
        <taxon>eudicotyledons</taxon>
        <taxon>Gunneridae</taxon>
        <taxon>Pentapetalae</taxon>
        <taxon>asterids</taxon>
        <taxon>Ericales</taxon>
        <taxon>Theaceae</taxon>
        <taxon>Camellia</taxon>
    </lineage>
</organism>
<evidence type="ECO:0000313" key="4">
    <source>
        <dbReference type="EMBL" id="KAF5945469.1"/>
    </source>
</evidence>
<name>A0A7J7GXL4_CAMSI</name>
<dbReference type="Gene3D" id="3.30.70.260">
    <property type="match status" value="1"/>
</dbReference>
<sequence>METTRSFSQDINDEYQKFIRRMNPPRVVIDNETCKNATVIQVDSANKHGILLEVVQVLTDLNLIITKAYISSDGGWFMDVFNVTDQNGSKITDEEVLDYIQKSLGPDSCFTSSVRRSVGVKPSMDHTSIELVGCDRPGLLSEVSAVLTHLKCNVVNGEVWTHNTRAAAVMQVTDEETGGAITNPERLSVIKKLLCNVLKGSNKSREAANTVVSHGITHTERRLHQMMFADRDYERPCDKASGEKQKPDVSVVNWYDRDYSVVTIRSKDRPKLLFDTICTLTDMDYVVFHGNVDAEGPEAHQEYCIRHIDGEPVKSDAERQRLIQCLGAAIERRVSEGLKLELCTTDRVGLLSDVTRIFRENSLTVTRAEVTTRSGKAVNSFYVRDASGYPVDAKIIDSIRQAIGQTILQVKGSPEDMNQVPQESPTRFLFGGLFKSRSFCNFGLVKSYS</sequence>
<dbReference type="CDD" id="cd04926">
    <property type="entry name" value="ACT_ACR_4"/>
    <property type="match status" value="1"/>
</dbReference>
<feature type="domain" description="ACT" evidence="3">
    <location>
        <begin position="339"/>
        <end position="415"/>
    </location>
</feature>
<evidence type="ECO:0000256" key="2">
    <source>
        <dbReference type="RuleBase" id="RU369043"/>
    </source>
</evidence>
<gene>
    <name evidence="4" type="ORF">HYC85_015697</name>
</gene>
<reference evidence="4 5" key="2">
    <citation type="submission" date="2020-07" db="EMBL/GenBank/DDBJ databases">
        <title>Genome assembly of wild tea tree DASZ reveals pedigree and selection history of tea varieties.</title>
        <authorList>
            <person name="Zhang W."/>
        </authorList>
    </citation>
    <scope>NUCLEOTIDE SEQUENCE [LARGE SCALE GENOMIC DNA]</scope>
    <source>
        <strain evidence="5">cv. G240</strain>
        <tissue evidence="4">Leaf</tissue>
    </source>
</reference>
<dbReference type="PROSITE" id="PS51671">
    <property type="entry name" value="ACT"/>
    <property type="match status" value="3"/>
</dbReference>
<comment type="function">
    <text evidence="2">Binds amino acids.</text>
</comment>
<dbReference type="EMBL" id="JACBKZ010000007">
    <property type="protein sequence ID" value="KAF5945469.1"/>
    <property type="molecule type" value="Genomic_DNA"/>
</dbReference>
<keyword evidence="5" id="KW-1185">Reference proteome</keyword>
<dbReference type="GO" id="GO:0016597">
    <property type="term" value="F:amino acid binding"/>
    <property type="evidence" value="ECO:0007669"/>
    <property type="project" value="UniProtKB-UniRule"/>
</dbReference>
<dbReference type="AlphaFoldDB" id="A0A7J7GXL4"/>
<dbReference type="PANTHER" id="PTHR31096:SF22">
    <property type="entry name" value="ACT DOMAIN-CONTAINING PROTEIN ACR4"/>
    <property type="match status" value="1"/>
</dbReference>
<protein>
    <recommendedName>
        <fullName evidence="2">ACT domain-containing protein ACR</fullName>
    </recommendedName>
    <alternativeName>
        <fullName evidence="2">Protein ACT DOMAIN REPEATS</fullName>
    </alternativeName>
</protein>
<keyword evidence="1 2" id="KW-0677">Repeat</keyword>
<dbReference type="InterPro" id="IPR040217">
    <property type="entry name" value="ACR1-12"/>
</dbReference>
<dbReference type="Pfam" id="PF01842">
    <property type="entry name" value="ACT"/>
    <property type="match status" value="2"/>
</dbReference>
<dbReference type="PANTHER" id="PTHR31096">
    <property type="entry name" value="ACT DOMAIN-CONTAINING PROTEIN ACR4-RELATED"/>
    <property type="match status" value="1"/>
</dbReference>